<evidence type="ECO:0000259" key="3">
    <source>
        <dbReference type="Pfam" id="PF22725"/>
    </source>
</evidence>
<dbReference type="Gene3D" id="3.30.360.10">
    <property type="entry name" value="Dihydrodipicolinate Reductase, domain 2"/>
    <property type="match status" value="1"/>
</dbReference>
<dbReference type="NCBIfam" id="TIGR04380">
    <property type="entry name" value="myo_inos_iolG"/>
    <property type="match status" value="1"/>
</dbReference>
<dbReference type="PANTHER" id="PTHR42840:SF3">
    <property type="entry name" value="BINDING ROSSMANN FOLD OXIDOREDUCTASE, PUTATIVE (AFU_ORTHOLOGUE AFUA_2G10240)-RELATED"/>
    <property type="match status" value="1"/>
</dbReference>
<dbReference type="AlphaFoldDB" id="A0A6J6AWP0"/>
<keyword evidence="1" id="KW-0560">Oxidoreductase</keyword>
<protein>
    <submittedName>
        <fullName evidence="4">Unannotated protein</fullName>
    </submittedName>
</protein>
<dbReference type="PANTHER" id="PTHR42840">
    <property type="entry name" value="NAD(P)-BINDING ROSSMANN-FOLD SUPERFAMILY PROTEIN-RELATED"/>
    <property type="match status" value="1"/>
</dbReference>
<evidence type="ECO:0000256" key="1">
    <source>
        <dbReference type="ARBA" id="ARBA00023002"/>
    </source>
</evidence>
<dbReference type="GO" id="GO:0005737">
    <property type="term" value="C:cytoplasm"/>
    <property type="evidence" value="ECO:0007669"/>
    <property type="project" value="TreeGrafter"/>
</dbReference>
<dbReference type="Gene3D" id="3.40.50.720">
    <property type="entry name" value="NAD(P)-binding Rossmann-like Domain"/>
    <property type="match status" value="1"/>
</dbReference>
<dbReference type="GO" id="GO:0016491">
    <property type="term" value="F:oxidoreductase activity"/>
    <property type="evidence" value="ECO:0007669"/>
    <property type="project" value="UniProtKB-KW"/>
</dbReference>
<gene>
    <name evidence="4" type="ORF">UFOPK1413_00011</name>
</gene>
<dbReference type="Pfam" id="PF22725">
    <property type="entry name" value="GFO_IDH_MocA_C3"/>
    <property type="match status" value="1"/>
</dbReference>
<dbReference type="SUPFAM" id="SSF51735">
    <property type="entry name" value="NAD(P)-binding Rossmann-fold domains"/>
    <property type="match status" value="1"/>
</dbReference>
<dbReference type="InterPro" id="IPR000683">
    <property type="entry name" value="Gfo/Idh/MocA-like_OxRdtase_N"/>
</dbReference>
<name>A0A6J6AWP0_9ZZZZ</name>
<organism evidence="4">
    <name type="scientific">freshwater metagenome</name>
    <dbReference type="NCBI Taxonomy" id="449393"/>
    <lineage>
        <taxon>unclassified sequences</taxon>
        <taxon>metagenomes</taxon>
        <taxon>ecological metagenomes</taxon>
    </lineage>
</organism>
<dbReference type="Pfam" id="PF01408">
    <property type="entry name" value="GFO_IDH_MocA"/>
    <property type="match status" value="1"/>
</dbReference>
<feature type="domain" description="Gfo/Idh/MocA-like oxidoreductase N-terminal" evidence="2">
    <location>
        <begin position="4"/>
        <end position="121"/>
    </location>
</feature>
<dbReference type="GO" id="GO:0000166">
    <property type="term" value="F:nucleotide binding"/>
    <property type="evidence" value="ECO:0007669"/>
    <property type="project" value="InterPro"/>
</dbReference>
<feature type="domain" description="GFO/IDH/MocA-like oxidoreductase" evidence="3">
    <location>
        <begin position="131"/>
        <end position="249"/>
    </location>
</feature>
<sequence>MSDLNIGLIGSGRIGQVHAGSIADTKGANLAWICDPFIDGATALAAEFGGKVTADPEDVFNSGEVDVIVVASPTPTHLDMIDRAIDAGIHVLCEKPIDLDIAKVEELRDKANAANVHIAIGFNRRFDPQFESIQKRVAAGEAGKLEQLVILSRDPGPAPRAYIAVSGGIFRDMTIHDFDMARYFVPDIVDVYAAGTNVFSDDIKAENDYDSVSVTMRGRGGEIIVIVNSRHSAYGYDQRLEAFGDKAMFHAHNVSPTTVQKYDATGTGQAEPFIDAFLVRYAVSYRRELALFLDGIRDGKNYNPTFDDGRAALILADAATESARTGKSVSVDGKL</sequence>
<reference evidence="4" key="1">
    <citation type="submission" date="2020-05" db="EMBL/GenBank/DDBJ databases">
        <authorList>
            <person name="Chiriac C."/>
            <person name="Salcher M."/>
            <person name="Ghai R."/>
            <person name="Kavagutti S V."/>
        </authorList>
    </citation>
    <scope>NUCLEOTIDE SEQUENCE</scope>
</reference>
<dbReference type="SUPFAM" id="SSF55347">
    <property type="entry name" value="Glyceraldehyde-3-phosphate dehydrogenase-like, C-terminal domain"/>
    <property type="match status" value="1"/>
</dbReference>
<dbReference type="EMBL" id="CAEZSG010000001">
    <property type="protein sequence ID" value="CAB4530489.1"/>
    <property type="molecule type" value="Genomic_DNA"/>
</dbReference>
<evidence type="ECO:0000259" key="2">
    <source>
        <dbReference type="Pfam" id="PF01408"/>
    </source>
</evidence>
<accession>A0A6J6AWP0</accession>
<evidence type="ECO:0000313" key="4">
    <source>
        <dbReference type="EMBL" id="CAB4530489.1"/>
    </source>
</evidence>
<dbReference type="InterPro" id="IPR036291">
    <property type="entry name" value="NAD(P)-bd_dom_sf"/>
</dbReference>
<dbReference type="InterPro" id="IPR055170">
    <property type="entry name" value="GFO_IDH_MocA-like_dom"/>
</dbReference>
<dbReference type="InterPro" id="IPR030827">
    <property type="entry name" value="Myo_inos_IolG"/>
</dbReference>
<proteinExistence type="predicted"/>
<dbReference type="GO" id="GO:0006740">
    <property type="term" value="P:NADPH regeneration"/>
    <property type="evidence" value="ECO:0007669"/>
    <property type="project" value="TreeGrafter"/>
</dbReference>